<organism evidence="2 3">
    <name type="scientific">Candidatus Portnoybacteria bacterium RIFCSPHIGHO2_12_FULL_38_9</name>
    <dbReference type="NCBI Taxonomy" id="1801997"/>
    <lineage>
        <taxon>Bacteria</taxon>
        <taxon>Candidatus Portnoyibacteriota</taxon>
    </lineage>
</organism>
<proteinExistence type="predicted"/>
<accession>A0A1G2FI48</accession>
<evidence type="ECO:0000256" key="1">
    <source>
        <dbReference type="SAM" id="SignalP"/>
    </source>
</evidence>
<name>A0A1G2FI48_9BACT</name>
<feature type="signal peptide" evidence="1">
    <location>
        <begin position="1"/>
        <end position="26"/>
    </location>
</feature>
<evidence type="ECO:0000313" key="3">
    <source>
        <dbReference type="Proteomes" id="UP000177061"/>
    </source>
</evidence>
<protein>
    <recommendedName>
        <fullName evidence="4">PKD domain-containing protein</fullName>
    </recommendedName>
</protein>
<dbReference type="AlphaFoldDB" id="A0A1G2FI48"/>
<evidence type="ECO:0008006" key="4">
    <source>
        <dbReference type="Google" id="ProtNLM"/>
    </source>
</evidence>
<feature type="chain" id="PRO_5009582860" description="PKD domain-containing protein" evidence="1">
    <location>
        <begin position="27"/>
        <end position="229"/>
    </location>
</feature>
<reference evidence="2 3" key="1">
    <citation type="journal article" date="2016" name="Nat. Commun.">
        <title>Thousands of microbial genomes shed light on interconnected biogeochemical processes in an aquifer system.</title>
        <authorList>
            <person name="Anantharaman K."/>
            <person name="Brown C.T."/>
            <person name="Hug L.A."/>
            <person name="Sharon I."/>
            <person name="Castelle C.J."/>
            <person name="Probst A.J."/>
            <person name="Thomas B.C."/>
            <person name="Singh A."/>
            <person name="Wilkins M.J."/>
            <person name="Karaoz U."/>
            <person name="Brodie E.L."/>
            <person name="Williams K.H."/>
            <person name="Hubbard S.S."/>
            <person name="Banfield J.F."/>
        </authorList>
    </citation>
    <scope>NUCLEOTIDE SEQUENCE [LARGE SCALE GENOMIC DNA]</scope>
</reference>
<keyword evidence="1" id="KW-0732">Signal</keyword>
<evidence type="ECO:0000313" key="2">
    <source>
        <dbReference type="EMBL" id="OGZ37462.1"/>
    </source>
</evidence>
<sequence>MLKNQKIKIYLLLFVLCFLVIFSSQAQSSKPEITLTWSTNSYIPFNYPGKALPTKGSLIEAATTIESKTVNPEALYYYWYLDDNLQRNKSGPGKLTFEFFAAEEAGQSHRVKLWLKSQDNGSILEKTIEIKIVAPQVYIKGPAFITAEQEKQFIALPYFFNIKNINELRYNWSIDEKEAREAELQNPNILTLKIGQVAKTITKNLKLLTENKNSPQQKTETRLKITLTP</sequence>
<comment type="caution">
    <text evidence="2">The sequence shown here is derived from an EMBL/GenBank/DDBJ whole genome shotgun (WGS) entry which is preliminary data.</text>
</comment>
<gene>
    <name evidence="2" type="ORF">A3J64_00505</name>
</gene>
<dbReference type="Proteomes" id="UP000177061">
    <property type="component" value="Unassembled WGS sequence"/>
</dbReference>
<dbReference type="EMBL" id="MHNB01000007">
    <property type="protein sequence ID" value="OGZ37462.1"/>
    <property type="molecule type" value="Genomic_DNA"/>
</dbReference>
<dbReference type="STRING" id="1801997.A3J64_00505"/>